<sequence length="117" mass="12040">MRLPALAASAAFLALAATVPAHADSFTLATIYEDAFFEGAPLSIDNAAAIVATGMPERACVQASRLANTYGGFTACIPVPDGMTPECARAQAAPTDSNLESCYGPALLAGMRDESER</sequence>
<evidence type="ECO:0000256" key="1">
    <source>
        <dbReference type="SAM" id="SignalP"/>
    </source>
</evidence>
<gene>
    <name evidence="2" type="ORF">KL86PLE_90708</name>
</gene>
<name>A0A212LR49_9HYPH</name>
<reference evidence="2" key="1">
    <citation type="submission" date="2016-08" db="EMBL/GenBank/DDBJ databases">
        <authorList>
            <person name="Seilhamer J.J."/>
        </authorList>
    </citation>
    <scope>NUCLEOTIDE SEQUENCE</scope>
    <source>
        <strain evidence="2">86</strain>
    </source>
</reference>
<proteinExistence type="predicted"/>
<feature type="signal peptide" evidence="1">
    <location>
        <begin position="1"/>
        <end position="23"/>
    </location>
</feature>
<evidence type="ECO:0000313" key="2">
    <source>
        <dbReference type="EMBL" id="SCM79920.1"/>
    </source>
</evidence>
<dbReference type="RefSeq" id="WP_288198819.1">
    <property type="nucleotide sequence ID" value="NZ_LT608334.1"/>
</dbReference>
<dbReference type="AlphaFoldDB" id="A0A212LR49"/>
<keyword evidence="1" id="KW-0732">Signal</keyword>
<feature type="chain" id="PRO_5013369991" evidence="1">
    <location>
        <begin position="24"/>
        <end position="117"/>
    </location>
</feature>
<organism evidence="2">
    <name type="scientific">uncultured Pleomorphomonas sp</name>
    <dbReference type="NCBI Taxonomy" id="442121"/>
    <lineage>
        <taxon>Bacteria</taxon>
        <taxon>Pseudomonadati</taxon>
        <taxon>Pseudomonadota</taxon>
        <taxon>Alphaproteobacteria</taxon>
        <taxon>Hyphomicrobiales</taxon>
        <taxon>Pleomorphomonadaceae</taxon>
        <taxon>Pleomorphomonas</taxon>
        <taxon>environmental samples</taxon>
    </lineage>
</organism>
<protein>
    <submittedName>
        <fullName evidence="2">Uncharacterized protein</fullName>
    </submittedName>
</protein>
<dbReference type="EMBL" id="FMJD01000013">
    <property type="protein sequence ID" value="SCM79920.1"/>
    <property type="molecule type" value="Genomic_DNA"/>
</dbReference>
<accession>A0A212LR49</accession>